<dbReference type="Proteomes" id="UP000054928">
    <property type="component" value="Unassembled WGS sequence"/>
</dbReference>
<dbReference type="RefSeq" id="XP_024581272.1">
    <property type="nucleotide sequence ID" value="XM_024731056.1"/>
</dbReference>
<dbReference type="EMBL" id="CCYD01001336">
    <property type="protein sequence ID" value="CEG44903.1"/>
    <property type="molecule type" value="Genomic_DNA"/>
</dbReference>
<evidence type="ECO:0000313" key="1">
    <source>
        <dbReference type="EMBL" id="CEG44903.1"/>
    </source>
</evidence>
<accession>A0A0P1ASD0</accession>
<proteinExistence type="predicted"/>
<organism evidence="1 2">
    <name type="scientific">Plasmopara halstedii</name>
    <name type="common">Downy mildew of sunflower</name>
    <dbReference type="NCBI Taxonomy" id="4781"/>
    <lineage>
        <taxon>Eukaryota</taxon>
        <taxon>Sar</taxon>
        <taxon>Stramenopiles</taxon>
        <taxon>Oomycota</taxon>
        <taxon>Peronosporomycetes</taxon>
        <taxon>Peronosporales</taxon>
        <taxon>Peronosporaceae</taxon>
        <taxon>Plasmopara</taxon>
    </lineage>
</organism>
<dbReference type="GeneID" id="36396285"/>
<reference evidence="2" key="1">
    <citation type="submission" date="2014-09" db="EMBL/GenBank/DDBJ databases">
        <authorList>
            <person name="Sharma Rahul"/>
            <person name="Thines Marco"/>
        </authorList>
    </citation>
    <scope>NUCLEOTIDE SEQUENCE [LARGE SCALE GENOMIC DNA]</scope>
</reference>
<sequence length="97" mass="11282">MDRADALDEQSKCDFYRRFRSSRQRENSIAKWPQSLQPSSRRHRLHNHLHSTFSLNSLWSRVRCIAAVEFDDLFIVTSRIVFPSCLSTAARSLVDGV</sequence>
<name>A0A0P1ASD0_PLAHL</name>
<evidence type="ECO:0000313" key="2">
    <source>
        <dbReference type="Proteomes" id="UP000054928"/>
    </source>
</evidence>
<protein>
    <submittedName>
        <fullName evidence="1">Uncharacterized protein</fullName>
    </submittedName>
</protein>
<keyword evidence="2" id="KW-1185">Reference proteome</keyword>
<dbReference type="AlphaFoldDB" id="A0A0P1ASD0"/>